<sequence length="125" mass="13835">MSTPALSAADLWLPEPEEHDFPAAADYLDLIFDAQRVRRIVTALRQAQTLTKKAKDVMRASQLPLLPADNVHVKHNIRKVHAGGKLSPVLLVRGQPLVIADGYHRVCAAYHLTEDLDIPCRLVNG</sequence>
<gene>
    <name evidence="1" type="ORF">NON19_03610</name>
</gene>
<evidence type="ECO:0000313" key="2">
    <source>
        <dbReference type="Proteomes" id="UP001206206"/>
    </source>
</evidence>
<dbReference type="RefSeq" id="WP_255925097.1">
    <property type="nucleotide sequence ID" value="NZ_JANFNH010000002.1"/>
</dbReference>
<keyword evidence="2" id="KW-1185">Reference proteome</keyword>
<protein>
    <recommendedName>
        <fullName evidence="3">ParB/Sulfiredoxin domain-containing protein</fullName>
    </recommendedName>
</protein>
<organism evidence="1 2">
    <name type="scientific">Streptantibioticus rubrisoli</name>
    <dbReference type="NCBI Taxonomy" id="1387313"/>
    <lineage>
        <taxon>Bacteria</taxon>
        <taxon>Bacillati</taxon>
        <taxon>Actinomycetota</taxon>
        <taxon>Actinomycetes</taxon>
        <taxon>Kitasatosporales</taxon>
        <taxon>Streptomycetaceae</taxon>
        <taxon>Streptantibioticus</taxon>
    </lineage>
</organism>
<dbReference type="EMBL" id="JANFNH010000002">
    <property type="protein sequence ID" value="MCQ4041135.1"/>
    <property type="molecule type" value="Genomic_DNA"/>
</dbReference>
<accession>A0ABT1P707</accession>
<reference evidence="1 2" key="1">
    <citation type="submission" date="2022-06" db="EMBL/GenBank/DDBJ databases">
        <title>Draft genome sequence of type strain Streptomyces rubrisoli DSM 42083.</title>
        <authorList>
            <person name="Duangmal K."/>
            <person name="Klaysubun C."/>
        </authorList>
    </citation>
    <scope>NUCLEOTIDE SEQUENCE [LARGE SCALE GENOMIC DNA]</scope>
    <source>
        <strain evidence="1 2">DSM 42083</strain>
    </source>
</reference>
<evidence type="ECO:0008006" key="3">
    <source>
        <dbReference type="Google" id="ProtNLM"/>
    </source>
</evidence>
<evidence type="ECO:0000313" key="1">
    <source>
        <dbReference type="EMBL" id="MCQ4041135.1"/>
    </source>
</evidence>
<proteinExistence type="predicted"/>
<dbReference type="Proteomes" id="UP001206206">
    <property type="component" value="Unassembled WGS sequence"/>
</dbReference>
<name>A0ABT1P707_9ACTN</name>
<comment type="caution">
    <text evidence="1">The sequence shown here is derived from an EMBL/GenBank/DDBJ whole genome shotgun (WGS) entry which is preliminary data.</text>
</comment>